<name>Q88G40_PSEPK</name>
<dbReference type="AlphaFoldDB" id="Q88G40"/>
<protein>
    <submittedName>
        <fullName evidence="2">Uncharacterized protein</fullName>
    </submittedName>
</protein>
<organism evidence="2 3">
    <name type="scientific">Pseudomonas putida (strain ATCC 47054 / DSM 6125 / CFBP 8728 / NCIMB 11950 / KT2440)</name>
    <dbReference type="NCBI Taxonomy" id="160488"/>
    <lineage>
        <taxon>Bacteria</taxon>
        <taxon>Pseudomonadati</taxon>
        <taxon>Pseudomonadota</taxon>
        <taxon>Gammaproteobacteria</taxon>
        <taxon>Pseudomonadales</taxon>
        <taxon>Pseudomonadaceae</taxon>
        <taxon>Pseudomonas</taxon>
    </lineage>
</organism>
<evidence type="ECO:0000313" key="3">
    <source>
        <dbReference type="Proteomes" id="UP000000556"/>
    </source>
</evidence>
<proteinExistence type="predicted"/>
<dbReference type="STRING" id="160488.PP_3886"/>
<dbReference type="RefSeq" id="WP_010954712.1">
    <property type="nucleotide sequence ID" value="NC_002947.4"/>
</dbReference>
<dbReference type="KEGG" id="ppu:PP_3886"/>
<keyword evidence="3" id="KW-1185">Reference proteome</keyword>
<evidence type="ECO:0000313" key="2">
    <source>
        <dbReference type="EMBL" id="AAN69480.1"/>
    </source>
</evidence>
<dbReference type="BioCyc" id="PPUT160488:G1G01-4148-MONOMER"/>
<gene>
    <name evidence="2" type="ordered locus">PP_3886</name>
</gene>
<reference evidence="2 3" key="2">
    <citation type="journal article" date="2016" name="Environ. Microbiol.">
        <title>The revisited genome of Pseudomonas putida KT2440 enlightens its value as a robust metabolic chassis.</title>
        <authorList>
            <person name="Belda E."/>
            <person name="van Heck R.G."/>
            <person name="Lopez-Sanchez M.J."/>
            <person name="Cruveiller S."/>
            <person name="Barbe V."/>
            <person name="Fraser C."/>
            <person name="Klenk H.P."/>
            <person name="Petersen J."/>
            <person name="Morgat A."/>
            <person name="Nikel P.I."/>
            <person name="Vallenet D."/>
            <person name="Rouy Z."/>
            <person name="Sekowska A."/>
            <person name="Martins Dos Santos V.A."/>
            <person name="de Lorenzo V."/>
            <person name="Danchin A."/>
            <person name="Medigue C."/>
        </authorList>
    </citation>
    <scope>NUCLEOTIDE SEQUENCE [LARGE SCALE GENOMIC DNA]</scope>
    <source>
        <strain evidence="3">ATCC 47054 / DSM 6125 / CFBP 8728 / NCIMB 11950 / KT2440</strain>
    </source>
</reference>
<dbReference type="HOGENOM" id="CLU_2495497_0_0_6"/>
<accession>Q88G40</accession>
<feature type="compositionally biased region" description="Basic and acidic residues" evidence="1">
    <location>
        <begin position="57"/>
        <end position="69"/>
    </location>
</feature>
<dbReference type="Proteomes" id="UP000000556">
    <property type="component" value="Chromosome"/>
</dbReference>
<dbReference type="EMBL" id="AE015451">
    <property type="protein sequence ID" value="AAN69480.1"/>
    <property type="molecule type" value="Genomic_DNA"/>
</dbReference>
<evidence type="ECO:0000256" key="1">
    <source>
        <dbReference type="SAM" id="MobiDB-lite"/>
    </source>
</evidence>
<reference evidence="2 3" key="1">
    <citation type="journal article" date="2002" name="Environ. Microbiol.">
        <title>Complete genome sequence and comparative analysis of the metabolically versatile Pseudomonas putida KT2440.</title>
        <authorList>
            <person name="Nelson K.E."/>
            <person name="Weinel C."/>
            <person name="Paulsen I.T."/>
            <person name="Dodson R.J."/>
            <person name="Hilbert H."/>
            <person name="Martins dos Santos V.A."/>
            <person name="Fouts D.E."/>
            <person name="Gill S.R."/>
            <person name="Pop M."/>
            <person name="Holmes M."/>
            <person name="Brinkac L."/>
            <person name="Beanan M."/>
            <person name="DeBoy R.T."/>
            <person name="Daugherty S."/>
            <person name="Kolonay J."/>
            <person name="Madupu R."/>
            <person name="Nelson W."/>
            <person name="White O."/>
            <person name="Peterson J."/>
            <person name="Khouri H."/>
            <person name="Hance I."/>
            <person name="Chris Lee P."/>
            <person name="Holtzapple E."/>
            <person name="Scanlan D."/>
            <person name="Tran K."/>
            <person name="Moazzez A."/>
            <person name="Utterback T."/>
            <person name="Rizzo M."/>
            <person name="Lee K."/>
            <person name="Kosack D."/>
            <person name="Moestl D."/>
            <person name="Wedler H."/>
            <person name="Lauber J."/>
            <person name="Stjepandic D."/>
            <person name="Hoheisel J."/>
            <person name="Straetz M."/>
            <person name="Heim S."/>
            <person name="Kiewitz C."/>
            <person name="Eisen J.A."/>
            <person name="Timmis K.N."/>
            <person name="Dusterhoft A."/>
            <person name="Tummler B."/>
            <person name="Fraser C.M."/>
        </authorList>
    </citation>
    <scope>NUCLEOTIDE SEQUENCE [LARGE SCALE GENOMIC DNA]</scope>
    <source>
        <strain evidence="3">ATCC 47054 / DSM 6125 / CFBP 8728 / NCIMB 11950 / KT2440</strain>
    </source>
</reference>
<feature type="region of interest" description="Disordered" evidence="1">
    <location>
        <begin position="46"/>
        <end position="86"/>
    </location>
</feature>
<sequence>MKKPLDELASVLALFRHRDNFAFGEQIEKSPATQLGFVVFGDDQSPAATCRGNSQRGDWREAPRQRPDRVAISTHSKPRHMPGLFR</sequence>
<dbReference type="PaxDb" id="160488-PP_3886"/>